<name>A0A9X2SRK1_9PSEU</name>
<feature type="transmembrane region" description="Helical" evidence="1">
    <location>
        <begin position="63"/>
        <end position="82"/>
    </location>
</feature>
<dbReference type="Pfam" id="PF03779">
    <property type="entry name" value="SPW"/>
    <property type="match status" value="1"/>
</dbReference>
<organism evidence="3 4">
    <name type="scientific">Amycolatopsis iheyensis</name>
    <dbReference type="NCBI Taxonomy" id="2945988"/>
    <lineage>
        <taxon>Bacteria</taxon>
        <taxon>Bacillati</taxon>
        <taxon>Actinomycetota</taxon>
        <taxon>Actinomycetes</taxon>
        <taxon>Pseudonocardiales</taxon>
        <taxon>Pseudonocardiaceae</taxon>
        <taxon>Amycolatopsis</taxon>
    </lineage>
</organism>
<accession>A0A9X2SRK1</accession>
<feature type="transmembrane region" description="Helical" evidence="1">
    <location>
        <begin position="120"/>
        <end position="139"/>
    </location>
</feature>
<dbReference type="EMBL" id="JAMXQV010000051">
    <property type="protein sequence ID" value="MCR6490646.1"/>
    <property type="molecule type" value="Genomic_DNA"/>
</dbReference>
<feature type="transmembrane region" description="Helical" evidence="1">
    <location>
        <begin position="20"/>
        <end position="43"/>
    </location>
</feature>
<dbReference type="RefSeq" id="WP_257927217.1">
    <property type="nucleotide sequence ID" value="NZ_JAMXQV010000051.1"/>
</dbReference>
<comment type="caution">
    <text evidence="3">The sequence shown here is derived from an EMBL/GenBank/DDBJ whole genome shotgun (WGS) entry which is preliminary data.</text>
</comment>
<protein>
    <submittedName>
        <fullName evidence="3">SPW repeat protein</fullName>
    </submittedName>
</protein>
<keyword evidence="1" id="KW-0812">Transmembrane</keyword>
<feature type="domain" description="SPW repeat-containing integral membrane" evidence="2">
    <location>
        <begin position="29"/>
        <end position="129"/>
    </location>
</feature>
<keyword evidence="1" id="KW-1133">Transmembrane helix</keyword>
<dbReference type="InterPro" id="IPR005530">
    <property type="entry name" value="SPW"/>
</dbReference>
<feature type="transmembrane region" description="Helical" evidence="1">
    <location>
        <begin position="89"/>
        <end position="108"/>
    </location>
</feature>
<reference evidence="3" key="1">
    <citation type="submission" date="2022-06" db="EMBL/GenBank/DDBJ databases">
        <title>Amycolatopsis iheyaensis sp. nov., a new species of the genus Amycolatopsis isolated from soil in Iheya island, Japan.</title>
        <authorList>
            <person name="Ngamcharungchit C."/>
            <person name="Kanto H."/>
            <person name="Take A."/>
            <person name="Intra B."/>
            <person name="Matsumoto A."/>
            <person name="Panbangred W."/>
            <person name="Inahashi Y."/>
        </authorList>
    </citation>
    <scope>NUCLEOTIDE SEQUENCE</scope>
    <source>
        <strain evidence="3">OK19-0408</strain>
    </source>
</reference>
<sequence>MSTGTDERRALRDRRPGQALQGSLVFATVNALTFLAGTWLALSPFVLDQTRTGDGFNGYWNDVLAGAALVVLGALSLIDVSVGRAGNVARLLIGAWLVMAPFALGYNVGTPAPETTVSDLVTGLVMLALRPAGALCLAARVRR</sequence>
<proteinExistence type="predicted"/>
<keyword evidence="1" id="KW-0472">Membrane</keyword>
<gene>
    <name evidence="3" type="ORF">M8542_48395</name>
</gene>
<dbReference type="AlphaFoldDB" id="A0A9X2SRK1"/>
<evidence type="ECO:0000259" key="2">
    <source>
        <dbReference type="Pfam" id="PF03779"/>
    </source>
</evidence>
<evidence type="ECO:0000313" key="3">
    <source>
        <dbReference type="EMBL" id="MCR6490646.1"/>
    </source>
</evidence>
<keyword evidence="4" id="KW-1185">Reference proteome</keyword>
<dbReference type="Proteomes" id="UP001144096">
    <property type="component" value="Unassembled WGS sequence"/>
</dbReference>
<evidence type="ECO:0000313" key="4">
    <source>
        <dbReference type="Proteomes" id="UP001144096"/>
    </source>
</evidence>
<evidence type="ECO:0000256" key="1">
    <source>
        <dbReference type="SAM" id="Phobius"/>
    </source>
</evidence>